<protein>
    <submittedName>
        <fullName evidence="1">Uncharacterized protein</fullName>
    </submittedName>
</protein>
<proteinExistence type="predicted"/>
<dbReference type="Proteomes" id="UP000053240">
    <property type="component" value="Unassembled WGS sequence"/>
</dbReference>
<evidence type="ECO:0000313" key="1">
    <source>
        <dbReference type="EMBL" id="KPJ15945.1"/>
    </source>
</evidence>
<organism evidence="1 2">
    <name type="scientific">Papilio machaon</name>
    <name type="common">Old World swallowtail butterfly</name>
    <dbReference type="NCBI Taxonomy" id="76193"/>
    <lineage>
        <taxon>Eukaryota</taxon>
        <taxon>Metazoa</taxon>
        <taxon>Ecdysozoa</taxon>
        <taxon>Arthropoda</taxon>
        <taxon>Hexapoda</taxon>
        <taxon>Insecta</taxon>
        <taxon>Pterygota</taxon>
        <taxon>Neoptera</taxon>
        <taxon>Endopterygota</taxon>
        <taxon>Lepidoptera</taxon>
        <taxon>Glossata</taxon>
        <taxon>Ditrysia</taxon>
        <taxon>Papilionoidea</taxon>
        <taxon>Papilionidae</taxon>
        <taxon>Papilioninae</taxon>
        <taxon>Papilio</taxon>
    </lineage>
</organism>
<name>A0A194RF66_PAPMA</name>
<sequence length="43" mass="5186">MTAGTSWMHLAKDRERWKRMEEVDAKEPTENQRRDCLGRLCIH</sequence>
<dbReference type="AlphaFoldDB" id="A0A194RF66"/>
<evidence type="ECO:0000313" key="2">
    <source>
        <dbReference type="Proteomes" id="UP000053240"/>
    </source>
</evidence>
<dbReference type="InParanoid" id="A0A194RF66"/>
<reference evidence="1 2" key="1">
    <citation type="journal article" date="2015" name="Nat. Commun.">
        <title>Outbred genome sequencing and CRISPR/Cas9 gene editing in butterflies.</title>
        <authorList>
            <person name="Li X."/>
            <person name="Fan D."/>
            <person name="Zhang W."/>
            <person name="Liu G."/>
            <person name="Zhang L."/>
            <person name="Zhao L."/>
            <person name="Fang X."/>
            <person name="Chen L."/>
            <person name="Dong Y."/>
            <person name="Chen Y."/>
            <person name="Ding Y."/>
            <person name="Zhao R."/>
            <person name="Feng M."/>
            <person name="Zhu Y."/>
            <person name="Feng Y."/>
            <person name="Jiang X."/>
            <person name="Zhu D."/>
            <person name="Xiang H."/>
            <person name="Feng X."/>
            <person name="Li S."/>
            <person name="Wang J."/>
            <person name="Zhang G."/>
            <person name="Kronforst M.R."/>
            <person name="Wang W."/>
        </authorList>
    </citation>
    <scope>NUCLEOTIDE SEQUENCE [LARGE SCALE GENOMIC DNA]</scope>
    <source>
        <strain evidence="1">Ya'a_city_454_Pm</strain>
        <tissue evidence="1">Whole body</tissue>
    </source>
</reference>
<keyword evidence="2" id="KW-1185">Reference proteome</keyword>
<accession>A0A194RF66</accession>
<gene>
    <name evidence="1" type="ORF">RR48_09991</name>
</gene>
<dbReference type="EMBL" id="KQ460323">
    <property type="protein sequence ID" value="KPJ15945.1"/>
    <property type="molecule type" value="Genomic_DNA"/>
</dbReference>